<feature type="binding site" evidence="6">
    <location>
        <begin position="36"/>
        <end position="37"/>
    </location>
    <ligand>
        <name>FAD</name>
        <dbReference type="ChEBI" id="CHEBI:57692"/>
    </ligand>
</feature>
<evidence type="ECO:0000256" key="3">
    <source>
        <dbReference type="ARBA" id="ARBA00005995"/>
    </source>
</evidence>
<feature type="binding site" evidence="6">
    <location>
        <position position="15"/>
    </location>
    <ligand>
        <name>FAD</name>
        <dbReference type="ChEBI" id="CHEBI:57692"/>
    </ligand>
</feature>
<dbReference type="PANTHER" id="PTHR43563:SF14">
    <property type="entry name" value="AMINE OXIDASE"/>
    <property type="match status" value="1"/>
</dbReference>
<gene>
    <name evidence="9" type="ORF">DSTB1V02_LOCUS773</name>
</gene>
<dbReference type="GO" id="GO:0008131">
    <property type="term" value="F:primary methylamine oxidase activity"/>
    <property type="evidence" value="ECO:0007669"/>
    <property type="project" value="UniProtKB-ARBA"/>
</dbReference>
<dbReference type="PANTHER" id="PTHR43563">
    <property type="entry name" value="AMINE OXIDASE"/>
    <property type="match status" value="1"/>
</dbReference>
<keyword evidence="7" id="KW-0285">Flavoprotein</keyword>
<dbReference type="Gene3D" id="3.50.50.60">
    <property type="entry name" value="FAD/NAD(P)-binding domain"/>
    <property type="match status" value="2"/>
</dbReference>
<reference evidence="9" key="1">
    <citation type="submission" date="2020-11" db="EMBL/GenBank/DDBJ databases">
        <authorList>
            <person name="Tran Van P."/>
        </authorList>
    </citation>
    <scope>NUCLEOTIDE SEQUENCE</scope>
</reference>
<dbReference type="InterPro" id="IPR002937">
    <property type="entry name" value="Amino_oxidase"/>
</dbReference>
<evidence type="ECO:0000256" key="6">
    <source>
        <dbReference type="PIRSR" id="PIRSR601613-1"/>
    </source>
</evidence>
<dbReference type="PRINTS" id="PR00757">
    <property type="entry name" value="AMINEOXDASEF"/>
</dbReference>
<dbReference type="AlphaFoldDB" id="A0A7R8X148"/>
<name>A0A7R8X148_9CRUS</name>
<comment type="cofactor">
    <cofactor evidence="1 7">
        <name>FAD</name>
        <dbReference type="ChEBI" id="CHEBI:57692"/>
    </cofactor>
</comment>
<evidence type="ECO:0000313" key="10">
    <source>
        <dbReference type="Proteomes" id="UP000677054"/>
    </source>
</evidence>
<dbReference type="Pfam" id="PF13450">
    <property type="entry name" value="NAD_binding_8"/>
    <property type="match status" value="1"/>
</dbReference>
<comment type="subcellular location">
    <subcellularLocation>
        <location evidence="2">Mitochondrion outer membrane</location>
        <topology evidence="2">Single-pass type IV membrane protein</topology>
        <orientation evidence="2">Cytoplasmic side</orientation>
    </subcellularLocation>
</comment>
<comment type="similarity">
    <text evidence="3 7">Belongs to the flavin monoamine oxidase family.</text>
</comment>
<dbReference type="Pfam" id="PF01593">
    <property type="entry name" value="Amino_oxidase"/>
    <property type="match status" value="1"/>
</dbReference>
<dbReference type="Gene3D" id="1.10.405.10">
    <property type="entry name" value="Guanine Nucleotide Dissociation Inhibitor, domain 1"/>
    <property type="match status" value="1"/>
</dbReference>
<evidence type="ECO:0000256" key="1">
    <source>
        <dbReference type="ARBA" id="ARBA00001974"/>
    </source>
</evidence>
<keyword evidence="7" id="KW-0274">FAD</keyword>
<dbReference type="GO" id="GO:0097621">
    <property type="term" value="F:monoamine oxidase activity"/>
    <property type="evidence" value="ECO:0007669"/>
    <property type="project" value="UniProtKB-EC"/>
</dbReference>
<dbReference type="InterPro" id="IPR050703">
    <property type="entry name" value="Flavin_MAO"/>
</dbReference>
<evidence type="ECO:0000256" key="7">
    <source>
        <dbReference type="RuleBase" id="RU362067"/>
    </source>
</evidence>
<organism evidence="9">
    <name type="scientific">Darwinula stevensoni</name>
    <dbReference type="NCBI Taxonomy" id="69355"/>
    <lineage>
        <taxon>Eukaryota</taxon>
        <taxon>Metazoa</taxon>
        <taxon>Ecdysozoa</taxon>
        <taxon>Arthropoda</taxon>
        <taxon>Crustacea</taxon>
        <taxon>Oligostraca</taxon>
        <taxon>Ostracoda</taxon>
        <taxon>Podocopa</taxon>
        <taxon>Podocopida</taxon>
        <taxon>Darwinulocopina</taxon>
        <taxon>Darwinuloidea</taxon>
        <taxon>Darwinulidae</taxon>
        <taxon>Darwinula</taxon>
    </lineage>
</organism>
<accession>A0A7R8X148</accession>
<evidence type="ECO:0000313" key="9">
    <source>
        <dbReference type="EMBL" id="CAD7240766.1"/>
    </source>
</evidence>
<evidence type="ECO:0000256" key="4">
    <source>
        <dbReference type="ARBA" id="ARBA00023002"/>
    </source>
</evidence>
<feature type="binding site" evidence="6">
    <location>
        <position position="313"/>
    </location>
    <ligand>
        <name>substrate</name>
    </ligand>
</feature>
<dbReference type="Proteomes" id="UP000677054">
    <property type="component" value="Unassembled WGS sequence"/>
</dbReference>
<protein>
    <recommendedName>
        <fullName evidence="7">Amine oxidase</fullName>
        <ecNumber evidence="7">1.4.3.-</ecNumber>
    </recommendedName>
</protein>
<comment type="catalytic activity">
    <reaction evidence="5">
        <text>a secondary aliphatic amine + O2 + H2O = a primary amine + an aldehyde + H2O2</text>
        <dbReference type="Rhea" id="RHEA:26414"/>
        <dbReference type="ChEBI" id="CHEBI:15377"/>
        <dbReference type="ChEBI" id="CHEBI:15379"/>
        <dbReference type="ChEBI" id="CHEBI:16240"/>
        <dbReference type="ChEBI" id="CHEBI:17478"/>
        <dbReference type="ChEBI" id="CHEBI:58855"/>
        <dbReference type="ChEBI" id="CHEBI:65296"/>
        <dbReference type="EC" id="1.4.3.4"/>
    </reaction>
</comment>
<dbReference type="SUPFAM" id="SSF51905">
    <property type="entry name" value="FAD/NAD(P)-binding domain"/>
    <property type="match status" value="1"/>
</dbReference>
<evidence type="ECO:0000259" key="8">
    <source>
        <dbReference type="Pfam" id="PF01593"/>
    </source>
</evidence>
<dbReference type="OrthoDB" id="5046242at2759"/>
<dbReference type="EC" id="1.4.3.-" evidence="7"/>
<dbReference type="SUPFAM" id="SSF54373">
    <property type="entry name" value="FAD-linked reductases, C-terminal domain"/>
    <property type="match status" value="1"/>
</dbReference>
<dbReference type="InterPro" id="IPR001613">
    <property type="entry name" value="Flavin_amine_oxidase"/>
</dbReference>
<dbReference type="InterPro" id="IPR036188">
    <property type="entry name" value="FAD/NAD-bd_sf"/>
</dbReference>
<sequence>MGEKVDVVIIGAGPSGCAAAHRLASIAPDIKIEILEARDRVGGRTMTIDLPCNRSGEVDQWDIGGQWVGASQTDVMQVIHDFHFETYPQPYKGTKFMQLGKSNKITTYSGIIPDMGGLWGALQMAFYLWKLERMCKKVSIADPFSSPVARELEGHTMASYSAKYLTNEAAYQSMDVAAKAVFGSNASSVSMLFFLAYANSSGGVSKLLESTPGSAQELPSGKTFEASYVISTLPPNLLLKVEFHPPLTKATRFVYENLPMGYYSKYIVVYDKAFWKDRGYSGEIVTNGGDGGGPLSVVFDATTCRGTPALVGFIAGSADVKYSQLSKDARKEAVVTALSKFLGDEALNPIHYEDKIWREDPYSGGCPSNHAQPGPLSNFKDVRLPFHRVHFAGTHTATEWNGYISGAIQAGKRAAVEVLHRFRPASISQELLKGTAYDPNPPMLPKGCHTCCVKPLLGCTLGILAVAIVIKIIYNSVGLA</sequence>
<keyword evidence="4 7" id="KW-0560">Oxidoreductase</keyword>
<dbReference type="EMBL" id="LR899578">
    <property type="protein sequence ID" value="CAD7240766.1"/>
    <property type="molecule type" value="Genomic_DNA"/>
</dbReference>
<keyword evidence="10" id="KW-1185">Reference proteome</keyword>
<evidence type="ECO:0000256" key="2">
    <source>
        <dbReference type="ARBA" id="ARBA00004362"/>
    </source>
</evidence>
<proteinExistence type="inferred from homology"/>
<dbReference type="EMBL" id="CAJPEV010000061">
    <property type="protein sequence ID" value="CAG0879830.1"/>
    <property type="molecule type" value="Genomic_DNA"/>
</dbReference>
<evidence type="ECO:0000256" key="5">
    <source>
        <dbReference type="ARBA" id="ARBA00048448"/>
    </source>
</evidence>
<dbReference type="GO" id="GO:0005741">
    <property type="term" value="C:mitochondrial outer membrane"/>
    <property type="evidence" value="ECO:0007669"/>
    <property type="project" value="UniProtKB-SubCell"/>
</dbReference>
<feature type="domain" description="Amine oxidase" evidence="8">
    <location>
        <begin position="217"/>
        <end position="419"/>
    </location>
</feature>